<feature type="compositionally biased region" description="Acidic residues" evidence="1">
    <location>
        <begin position="98"/>
        <end position="115"/>
    </location>
</feature>
<evidence type="ECO:0000313" key="3">
    <source>
        <dbReference type="EMBL" id="OJG01366.1"/>
    </source>
</evidence>
<dbReference type="InterPro" id="IPR028087">
    <property type="entry name" value="Tad_N"/>
</dbReference>
<name>A0A657LZK1_9HYPH</name>
<keyword evidence="4" id="KW-1185">Reference proteome</keyword>
<dbReference type="InterPro" id="IPR036465">
    <property type="entry name" value="vWFA_dom_sf"/>
</dbReference>
<dbReference type="Proteomes" id="UP000182661">
    <property type="component" value="Unassembled WGS sequence"/>
</dbReference>
<comment type="caution">
    <text evidence="3">The sequence shown here is derived from an EMBL/GenBank/DDBJ whole genome shotgun (WGS) entry which is preliminary data.</text>
</comment>
<evidence type="ECO:0000313" key="4">
    <source>
        <dbReference type="Proteomes" id="UP000182661"/>
    </source>
</evidence>
<organism evidence="3 4">
    <name type="scientific">Pararhizobium antarcticum</name>
    <dbReference type="NCBI Taxonomy" id="1798805"/>
    <lineage>
        <taxon>Bacteria</taxon>
        <taxon>Pseudomonadati</taxon>
        <taxon>Pseudomonadota</taxon>
        <taxon>Alphaproteobacteria</taxon>
        <taxon>Hyphomicrobiales</taxon>
        <taxon>Rhizobiaceae</taxon>
        <taxon>Rhizobium/Agrobacterium group</taxon>
        <taxon>Pararhizobium</taxon>
    </lineage>
</organism>
<dbReference type="SMART" id="SM00327">
    <property type="entry name" value="VWA"/>
    <property type="match status" value="1"/>
</dbReference>
<dbReference type="PROSITE" id="PS50234">
    <property type="entry name" value="VWFA"/>
    <property type="match status" value="1"/>
</dbReference>
<proteinExistence type="predicted"/>
<reference evidence="3 4" key="1">
    <citation type="submission" date="2016-02" db="EMBL/GenBank/DDBJ databases">
        <title>Genome sequencing of a beta-galactosidase producing bacteria Rhizobium sp. 59.</title>
        <authorList>
            <person name="Wang D."/>
            <person name="Kot W."/>
            <person name="Qin Y."/>
            <person name="Hansen L."/>
            <person name="Naqvi K."/>
            <person name="Rensing C."/>
        </authorList>
    </citation>
    <scope>NUCLEOTIDE SEQUENCE [LARGE SCALE GENOMIC DNA]</scope>
    <source>
        <strain evidence="3 4">59</strain>
    </source>
</reference>
<dbReference type="AlphaFoldDB" id="A0A657LZK1"/>
<feature type="domain" description="VWFA" evidence="2">
    <location>
        <begin position="180"/>
        <end position="405"/>
    </location>
</feature>
<dbReference type="Pfam" id="PF13400">
    <property type="entry name" value="Tad"/>
    <property type="match status" value="1"/>
</dbReference>
<feature type="region of interest" description="Disordered" evidence="1">
    <location>
        <begin position="93"/>
        <end position="115"/>
    </location>
</feature>
<dbReference type="RefSeq" id="WP_071830797.1">
    <property type="nucleotide sequence ID" value="NZ_LSRP01000001.1"/>
</dbReference>
<sequence length="418" mass="44497">MGRTSNMLRKSGSLLRDRAGNFGMMTAIVLPVLLAAGGVAIDMANMVMTKNKLQDATDAAALAAASALASQGVSHNEAKRIALNFLKAQVTSTQSLDDPGEGDADASGEAPGDDDAIANATSVEITEAPTVGTGKSFKVAVAFDYPVPLNPMTRLLGKESVTVSSASEAESSTQSKNALSMYLVLDRSGSMGENTSTVNSTSPTYTYDCSYYSGWTYVPKTCTATNYVRKIAALKQATADLLTQLNTSDPTAQLVRLGAVSYNDRMQTQSDLAWGQTAALAYVSALTATGGTDSSQAFKLAYTKLAANTEDTAHKNKNGQVPTKYIVFMTDGDNNYYNNRSNSTSADVETKKYCDKARTDKIEVFSVAFMAPTRGQALLKYCATSDKHYFPAENASELTAAFKYIGEKASELTSRLSR</sequence>
<gene>
    <name evidence="3" type="ORF">AX760_00125</name>
</gene>
<evidence type="ECO:0000259" key="2">
    <source>
        <dbReference type="PROSITE" id="PS50234"/>
    </source>
</evidence>
<dbReference type="Gene3D" id="3.40.50.410">
    <property type="entry name" value="von Willebrand factor, type A domain"/>
    <property type="match status" value="1"/>
</dbReference>
<evidence type="ECO:0000256" key="1">
    <source>
        <dbReference type="SAM" id="MobiDB-lite"/>
    </source>
</evidence>
<accession>A0A657LZK1</accession>
<protein>
    <recommendedName>
        <fullName evidence="2">VWFA domain-containing protein</fullName>
    </recommendedName>
</protein>
<dbReference type="EMBL" id="LSRP01000001">
    <property type="protein sequence ID" value="OJG01366.1"/>
    <property type="molecule type" value="Genomic_DNA"/>
</dbReference>
<dbReference type="Pfam" id="PF00092">
    <property type="entry name" value="VWA"/>
    <property type="match status" value="1"/>
</dbReference>
<dbReference type="SUPFAM" id="SSF53300">
    <property type="entry name" value="vWA-like"/>
    <property type="match status" value="1"/>
</dbReference>
<dbReference type="InterPro" id="IPR002035">
    <property type="entry name" value="VWF_A"/>
</dbReference>